<accession>A0ABV7MN54</accession>
<protein>
    <submittedName>
        <fullName evidence="1">DUF1365 family protein</fullName>
    </submittedName>
</protein>
<gene>
    <name evidence="1" type="ORF">ACFOJ9_15075</name>
</gene>
<evidence type="ECO:0000313" key="2">
    <source>
        <dbReference type="Proteomes" id="UP001595648"/>
    </source>
</evidence>
<dbReference type="InterPro" id="IPR010775">
    <property type="entry name" value="DUF1365"/>
</dbReference>
<comment type="caution">
    <text evidence="1">The sequence shown here is derived from an EMBL/GenBank/DDBJ whole genome shotgun (WGS) entry which is preliminary data.</text>
</comment>
<dbReference type="Proteomes" id="UP001595648">
    <property type="component" value="Unassembled WGS sequence"/>
</dbReference>
<organism evidence="1 2">
    <name type="scientific">Mesorhizobium cantuariense</name>
    <dbReference type="NCBI Taxonomy" id="1300275"/>
    <lineage>
        <taxon>Bacteria</taxon>
        <taxon>Pseudomonadati</taxon>
        <taxon>Pseudomonadota</taxon>
        <taxon>Alphaproteobacteria</taxon>
        <taxon>Hyphomicrobiales</taxon>
        <taxon>Phyllobacteriaceae</taxon>
        <taxon>Mesorhizobium</taxon>
    </lineage>
</organism>
<sequence length="73" mass="7973">MQKQIHAGESNPLGTAPLAACLLKSPLMTWNIVAGIHWEALKLWPRGARFRSSPPIAKPVITRNQATAFEPGE</sequence>
<name>A0ABV7MN54_9HYPH</name>
<reference evidence="2" key="1">
    <citation type="journal article" date="2019" name="Int. J. Syst. Evol. Microbiol.">
        <title>The Global Catalogue of Microorganisms (GCM) 10K type strain sequencing project: providing services to taxonomists for standard genome sequencing and annotation.</title>
        <authorList>
            <consortium name="The Broad Institute Genomics Platform"/>
            <consortium name="The Broad Institute Genome Sequencing Center for Infectious Disease"/>
            <person name="Wu L."/>
            <person name="Ma J."/>
        </authorList>
    </citation>
    <scope>NUCLEOTIDE SEQUENCE [LARGE SCALE GENOMIC DNA]</scope>
    <source>
        <strain evidence="2">ICMP 19515</strain>
    </source>
</reference>
<proteinExistence type="predicted"/>
<keyword evidence="2" id="KW-1185">Reference proteome</keyword>
<dbReference type="EMBL" id="JBHRVD010000001">
    <property type="protein sequence ID" value="MFC3323090.1"/>
    <property type="molecule type" value="Genomic_DNA"/>
</dbReference>
<evidence type="ECO:0000313" key="1">
    <source>
        <dbReference type="EMBL" id="MFC3323090.1"/>
    </source>
</evidence>
<dbReference type="RefSeq" id="WP_378987787.1">
    <property type="nucleotide sequence ID" value="NZ_JBHRVD010000001.1"/>
</dbReference>
<dbReference type="Pfam" id="PF07103">
    <property type="entry name" value="DUF1365"/>
    <property type="match status" value="1"/>
</dbReference>